<dbReference type="CDD" id="cd00077">
    <property type="entry name" value="HDc"/>
    <property type="match status" value="1"/>
</dbReference>
<evidence type="ECO:0000313" key="3">
    <source>
        <dbReference type="Proteomes" id="UP001416858"/>
    </source>
</evidence>
<protein>
    <recommendedName>
        <fullName evidence="1">HD-GYP domain-containing protein</fullName>
    </recommendedName>
</protein>
<dbReference type="RefSeq" id="WP_345683748.1">
    <property type="nucleotide sequence ID" value="NZ_BAABRO010000004.1"/>
</dbReference>
<dbReference type="InterPro" id="IPR003607">
    <property type="entry name" value="HD/PDEase_dom"/>
</dbReference>
<proteinExistence type="predicted"/>
<gene>
    <name evidence="2" type="ORF">Rcae01_02291</name>
</gene>
<dbReference type="PROSITE" id="PS51832">
    <property type="entry name" value="HD_GYP"/>
    <property type="match status" value="1"/>
</dbReference>
<dbReference type="Proteomes" id="UP001416858">
    <property type="component" value="Unassembled WGS sequence"/>
</dbReference>
<accession>A0ABP9VRI5</accession>
<dbReference type="Pfam" id="PF13487">
    <property type="entry name" value="HD_5"/>
    <property type="match status" value="1"/>
</dbReference>
<dbReference type="EMBL" id="BAABRO010000004">
    <property type="protein sequence ID" value="GAA5506838.1"/>
    <property type="molecule type" value="Genomic_DNA"/>
</dbReference>
<keyword evidence="3" id="KW-1185">Reference proteome</keyword>
<dbReference type="PANTHER" id="PTHR43155">
    <property type="entry name" value="CYCLIC DI-GMP PHOSPHODIESTERASE PA4108-RELATED"/>
    <property type="match status" value="1"/>
</dbReference>
<dbReference type="SUPFAM" id="SSF109604">
    <property type="entry name" value="HD-domain/PDEase-like"/>
    <property type="match status" value="1"/>
</dbReference>
<sequence length="425" mass="46685">MSKYRKVSAKLLVAGVKLTSAIPDPENARVRLLGEGMEITADLILRLQQRGVKSLLLSEKDIAILNAFTPQGRAVKVPPPPTYQKSNTVNEQTLILDQQLHVDQAHVIEDVLPFASRTRKPQNCSYEPGMTNQWASETSDSIDSVNEIFDETLATHDGSVGPLHATCQDILRRMTEDIDALVCMACSPFETEYPVRHGVHLATMSMAIGSQMGLDEALLIELGVGCLIHDIGMKAIGTGMFSSKHPLSVGMLKRLADHPVRGAEVIGRFGDQVSLGSKMVSYQIHERCDGSGYPRGRFGDAIHPLAKIACVADAFIGMISMRPHRLAIQGYHAVVQLLEQMKQGKFDPTVIRALLELTSLYPLGSFVELNNEKLGRVIRSGGPTFDRPTIEMWDSRHRTSNPTVLNLQHDQNIRIVRSIATPAAA</sequence>
<organism evidence="2 3">
    <name type="scientific">Novipirellula caenicola</name>
    <dbReference type="NCBI Taxonomy" id="1536901"/>
    <lineage>
        <taxon>Bacteria</taxon>
        <taxon>Pseudomonadati</taxon>
        <taxon>Planctomycetota</taxon>
        <taxon>Planctomycetia</taxon>
        <taxon>Pirellulales</taxon>
        <taxon>Pirellulaceae</taxon>
        <taxon>Novipirellula</taxon>
    </lineage>
</organism>
<name>A0ABP9VRI5_9BACT</name>
<dbReference type="InterPro" id="IPR037522">
    <property type="entry name" value="HD_GYP_dom"/>
</dbReference>
<comment type="caution">
    <text evidence="2">The sequence shown here is derived from an EMBL/GenBank/DDBJ whole genome shotgun (WGS) entry which is preliminary data.</text>
</comment>
<dbReference type="Gene3D" id="1.10.3210.10">
    <property type="entry name" value="Hypothetical protein af1432"/>
    <property type="match status" value="1"/>
</dbReference>
<dbReference type="PANTHER" id="PTHR43155:SF2">
    <property type="entry name" value="CYCLIC DI-GMP PHOSPHODIESTERASE PA4108"/>
    <property type="match status" value="1"/>
</dbReference>
<evidence type="ECO:0000259" key="1">
    <source>
        <dbReference type="PROSITE" id="PS51832"/>
    </source>
</evidence>
<reference evidence="2 3" key="1">
    <citation type="submission" date="2024-02" db="EMBL/GenBank/DDBJ databases">
        <title>Rhodopirellula caenicola NBRC 110016.</title>
        <authorList>
            <person name="Ichikawa N."/>
            <person name="Katano-Makiyama Y."/>
            <person name="Hidaka K."/>
        </authorList>
    </citation>
    <scope>NUCLEOTIDE SEQUENCE [LARGE SCALE GENOMIC DNA]</scope>
    <source>
        <strain evidence="2 3">NBRC 110016</strain>
    </source>
</reference>
<evidence type="ECO:0000313" key="2">
    <source>
        <dbReference type="EMBL" id="GAA5506838.1"/>
    </source>
</evidence>
<feature type="domain" description="HD-GYP" evidence="1">
    <location>
        <begin position="172"/>
        <end position="370"/>
    </location>
</feature>